<protein>
    <submittedName>
        <fullName evidence="3">Integral membrane protein related to pyrimidine synthesis</fullName>
    </submittedName>
</protein>
<reference evidence="4" key="1">
    <citation type="submission" date="2017-02" db="EMBL/GenBank/DDBJ databases">
        <authorList>
            <person name="Dridi B."/>
        </authorList>
    </citation>
    <scope>NUCLEOTIDE SEQUENCE [LARGE SCALE GENOMIC DNA]</scope>
    <source>
        <strain evidence="4">B Co 03.10</strain>
    </source>
</reference>
<sequence>MERLIPAAALLLVVIVVFLLMRRGWKQRTASQAGVPVPARPLEGTPVIHGPVDGMYVATTAAGDPYDRIAVHGLGLRTAADVVVTDAGIVIDRAGTGDFLIPWADVTGVRSSQGMIGKFVEPDGLVVIGWTLGGIALESGFRTRAADTRTPLITSIRRQIEED</sequence>
<evidence type="ECO:0000256" key="1">
    <source>
        <dbReference type="SAM" id="Phobius"/>
    </source>
</evidence>
<dbReference type="EMBL" id="FWFF01000014">
    <property type="protein sequence ID" value="SLM98239.1"/>
    <property type="molecule type" value="Genomic_DNA"/>
</dbReference>
<dbReference type="Pfam" id="PF25362">
    <property type="entry name" value="bPH_11"/>
    <property type="match status" value="1"/>
</dbReference>
<proteinExistence type="predicted"/>
<evidence type="ECO:0000313" key="4">
    <source>
        <dbReference type="Proteomes" id="UP000196581"/>
    </source>
</evidence>
<dbReference type="AlphaFoldDB" id="A0A1X6XGM6"/>
<feature type="transmembrane region" description="Helical" evidence="1">
    <location>
        <begin position="6"/>
        <end position="22"/>
    </location>
</feature>
<accession>A0A1X6XGM6</accession>
<keyword evidence="4" id="KW-1185">Reference proteome</keyword>
<dbReference type="Proteomes" id="UP000196581">
    <property type="component" value="Unassembled WGS sequence"/>
</dbReference>
<keyword evidence="1" id="KW-0812">Transmembrane</keyword>
<organism evidence="3 4">
    <name type="scientific">Brevibacterium yomogidense</name>
    <dbReference type="NCBI Taxonomy" id="946573"/>
    <lineage>
        <taxon>Bacteria</taxon>
        <taxon>Bacillati</taxon>
        <taxon>Actinomycetota</taxon>
        <taxon>Actinomycetes</taxon>
        <taxon>Micrococcales</taxon>
        <taxon>Brevibacteriaceae</taxon>
        <taxon>Brevibacterium</taxon>
    </lineage>
</organism>
<dbReference type="RefSeq" id="WP_087007267.1">
    <property type="nucleotide sequence ID" value="NZ_FWFF01000014.1"/>
</dbReference>
<gene>
    <name evidence="3" type="ORF">FM105_08600</name>
</gene>
<keyword evidence="1" id="KW-0472">Membrane</keyword>
<evidence type="ECO:0000259" key="2">
    <source>
        <dbReference type="Pfam" id="PF25362"/>
    </source>
</evidence>
<evidence type="ECO:0000313" key="3">
    <source>
        <dbReference type="EMBL" id="SLM98239.1"/>
    </source>
</evidence>
<dbReference type="InterPro" id="IPR057446">
    <property type="entry name" value="PH_bac"/>
</dbReference>
<name>A0A1X6XGM6_9MICO</name>
<keyword evidence="1" id="KW-1133">Transmembrane helix</keyword>
<feature type="domain" description="PH" evidence="2">
    <location>
        <begin position="37"/>
        <end position="154"/>
    </location>
</feature>